<keyword evidence="3" id="KW-1185">Reference proteome</keyword>
<dbReference type="VEuPathDB" id="FungiDB:PSHT_11290"/>
<evidence type="ECO:0000256" key="1">
    <source>
        <dbReference type="SAM" id="MobiDB-lite"/>
    </source>
</evidence>
<feature type="compositionally biased region" description="Basic residues" evidence="1">
    <location>
        <begin position="195"/>
        <end position="204"/>
    </location>
</feature>
<dbReference type="AlphaFoldDB" id="A0A2S4UAV7"/>
<feature type="non-terminal residue" evidence="2">
    <location>
        <position position="573"/>
    </location>
</feature>
<evidence type="ECO:0000313" key="3">
    <source>
        <dbReference type="Proteomes" id="UP000239156"/>
    </source>
</evidence>
<dbReference type="Proteomes" id="UP000239156">
    <property type="component" value="Unassembled WGS sequence"/>
</dbReference>
<dbReference type="PANTHER" id="PTHR48193">
    <property type="entry name" value="ZINC METALLOPROTEASE ZMPB-RELATED"/>
    <property type="match status" value="1"/>
</dbReference>
<protein>
    <submittedName>
        <fullName evidence="2">Uncharacterized protein</fullName>
    </submittedName>
</protein>
<dbReference type="EMBL" id="PKSL01000430">
    <property type="protein sequence ID" value="POV94331.1"/>
    <property type="molecule type" value="Genomic_DNA"/>
</dbReference>
<comment type="caution">
    <text evidence="2">The sequence shown here is derived from an EMBL/GenBank/DDBJ whole genome shotgun (WGS) entry which is preliminary data.</text>
</comment>
<organism evidence="2 3">
    <name type="scientific">Puccinia striiformis</name>
    <dbReference type="NCBI Taxonomy" id="27350"/>
    <lineage>
        <taxon>Eukaryota</taxon>
        <taxon>Fungi</taxon>
        <taxon>Dikarya</taxon>
        <taxon>Basidiomycota</taxon>
        <taxon>Pucciniomycotina</taxon>
        <taxon>Pucciniomycetes</taxon>
        <taxon>Pucciniales</taxon>
        <taxon>Pucciniaceae</taxon>
        <taxon>Puccinia</taxon>
    </lineage>
</organism>
<dbReference type="VEuPathDB" id="FungiDB:PSHT_11291"/>
<feature type="compositionally biased region" description="Low complexity" evidence="1">
    <location>
        <begin position="205"/>
        <end position="233"/>
    </location>
</feature>
<proteinExistence type="predicted"/>
<accession>A0A2S4UAV7</accession>
<dbReference type="PANTHER" id="PTHR48193:SF2">
    <property type="entry name" value="ZINC METALLOPROTEASE ZMPB"/>
    <property type="match status" value="1"/>
</dbReference>
<reference evidence="2" key="1">
    <citation type="submission" date="2017-12" db="EMBL/GenBank/DDBJ databases">
        <title>Gene loss provides genomic basis for host adaptation in cereal stripe rust fungi.</title>
        <authorList>
            <person name="Xia C."/>
        </authorList>
    </citation>
    <scope>NUCLEOTIDE SEQUENCE [LARGE SCALE GENOMIC DNA]</scope>
    <source>
        <strain evidence="2">93-210</strain>
    </source>
</reference>
<feature type="compositionally biased region" description="Polar residues" evidence="1">
    <location>
        <begin position="146"/>
        <end position="175"/>
    </location>
</feature>
<feature type="non-terminal residue" evidence="2">
    <location>
        <position position="1"/>
    </location>
</feature>
<dbReference type="VEuPathDB" id="FungiDB:PSTT_16912"/>
<evidence type="ECO:0000313" key="2">
    <source>
        <dbReference type="EMBL" id="POV94331.1"/>
    </source>
</evidence>
<feature type="region of interest" description="Disordered" evidence="1">
    <location>
        <begin position="146"/>
        <end position="260"/>
    </location>
</feature>
<dbReference type="InterPro" id="IPR053094">
    <property type="entry name" value="Zinc_metalloprotease_ZmpB"/>
</dbReference>
<name>A0A2S4UAV7_9BASI</name>
<gene>
    <name evidence="2" type="ORF">PSTT_16912</name>
</gene>
<sequence length="573" mass="63076">VVFEAAAAQLVANLQAGDLLALCPVAYDRTVRQLNATRSFIKNLELKLDEAAKTGEQDAVEVINLTADDDAGTTNNVLEEVKVATEARFKRKIGPCTLTQTLTAIKLAGIPPRFPPAPNASVAQFSTQSSTPFAFKLPSLPCSQKSAVAPASNQTGTPNGSPSATQLASASQNNGPPDHNNEQLDPELDGNGQLKGKRKGKGKAAPKAPAKGKASQGQKAKGSQQQKGKGKQALNEEPAPEPWKGKKLKEINEEEREAYQAHKDRLTKDKEASPFHNPVQPGALCAAIWTQERQEAMLESYATMLKGTKNKHVDITPKLMVNVMDMIKWSKDNVLSNDFYSQPHLFQPPIEAINALGCISSPHFRKVLMTAQVINMSMIRQCYECKLFKSYSWRALQDMLIKVGNNLDYDADKKAHNNFDTSFRKLHSLAEGSFNEFRHFIQPEDPTSKEGDPNFKQDSIEGAGRFIICRIRALKTGADTVSGAAENRANNGFVLIEKRIWETLLCCLMMQQAKFHSDIKFRLSTGTFVDQAQKDSAKMTSYDKGWSLFKNGDLTARESQVAEKTILIVFSTT</sequence>